<accession>A0ACB9YSF3</accession>
<dbReference type="Proteomes" id="UP001497700">
    <property type="component" value="Unassembled WGS sequence"/>
</dbReference>
<name>A0ACB9YSF3_9PEZI</name>
<protein>
    <submittedName>
        <fullName evidence="1">Glycoside hydrolase family 128 protein</fullName>
    </submittedName>
</protein>
<evidence type="ECO:0000313" key="1">
    <source>
        <dbReference type="EMBL" id="KAI4862264.1"/>
    </source>
</evidence>
<reference evidence="1 2" key="1">
    <citation type="journal article" date="2022" name="New Phytol.">
        <title>Ecological generalism drives hyperdiversity of secondary metabolite gene clusters in xylarialean endophytes.</title>
        <authorList>
            <person name="Franco M.E.E."/>
            <person name="Wisecaver J.H."/>
            <person name="Arnold A.E."/>
            <person name="Ju Y.M."/>
            <person name="Slot J.C."/>
            <person name="Ahrendt S."/>
            <person name="Moore L.P."/>
            <person name="Eastman K.E."/>
            <person name="Scott K."/>
            <person name="Konkel Z."/>
            <person name="Mondo S.J."/>
            <person name="Kuo A."/>
            <person name="Hayes R.D."/>
            <person name="Haridas S."/>
            <person name="Andreopoulos B."/>
            <person name="Riley R."/>
            <person name="LaButti K."/>
            <person name="Pangilinan J."/>
            <person name="Lipzen A."/>
            <person name="Amirebrahimi M."/>
            <person name="Yan J."/>
            <person name="Adam C."/>
            <person name="Keymanesh K."/>
            <person name="Ng V."/>
            <person name="Louie K."/>
            <person name="Northen T."/>
            <person name="Drula E."/>
            <person name="Henrissat B."/>
            <person name="Hsieh H.M."/>
            <person name="Youens-Clark K."/>
            <person name="Lutzoni F."/>
            <person name="Miadlikowska J."/>
            <person name="Eastwood D.C."/>
            <person name="Hamelin R.C."/>
            <person name="Grigoriev I.V."/>
            <person name="U'Ren J.M."/>
        </authorList>
    </citation>
    <scope>NUCLEOTIDE SEQUENCE [LARGE SCALE GENOMIC DNA]</scope>
    <source>
        <strain evidence="1 2">CBS 119005</strain>
    </source>
</reference>
<dbReference type="EMBL" id="MU393529">
    <property type="protein sequence ID" value="KAI4862264.1"/>
    <property type="molecule type" value="Genomic_DNA"/>
</dbReference>
<organism evidence="1 2">
    <name type="scientific">Hypoxylon rubiginosum</name>
    <dbReference type="NCBI Taxonomy" id="110542"/>
    <lineage>
        <taxon>Eukaryota</taxon>
        <taxon>Fungi</taxon>
        <taxon>Dikarya</taxon>
        <taxon>Ascomycota</taxon>
        <taxon>Pezizomycotina</taxon>
        <taxon>Sordariomycetes</taxon>
        <taxon>Xylariomycetidae</taxon>
        <taxon>Xylariales</taxon>
        <taxon>Hypoxylaceae</taxon>
        <taxon>Hypoxylon</taxon>
    </lineage>
</organism>
<gene>
    <name evidence="1" type="ORF">F4820DRAFT_26541</name>
</gene>
<evidence type="ECO:0000313" key="2">
    <source>
        <dbReference type="Proteomes" id="UP001497700"/>
    </source>
</evidence>
<sequence>MVLLQNFRHIACLAACVFLASPGRAMPVETSDTVLERGSGSGKRIILWETSLTSELKSIPGLLSAATALGSSGVIKSVTNWETKRPDEVPKKFPYRPMVRTPQHLEGDNWKNLISVVSSQKNTIVHFYNEPERNGIQASDAVASWRQKMLPLRQKYGAKLAGPGCASSDEGSAWLRTFMGMLADEEKPDYLNLHFYTLPSNPCDQEIRNAESFFSEKHKTYNLPVIIGEIASTSRDGAQVVEFTKEVSKWLDQPAQSWVVEYGFFGVSTGVDDNFVSPAAQMLDSKGAWTDLGKWWIGAS</sequence>
<comment type="caution">
    <text evidence="1">The sequence shown here is derived from an EMBL/GenBank/DDBJ whole genome shotgun (WGS) entry which is preliminary data.</text>
</comment>
<keyword evidence="1" id="KW-0378">Hydrolase</keyword>
<proteinExistence type="predicted"/>
<keyword evidence="2" id="KW-1185">Reference proteome</keyword>